<feature type="region of interest" description="Disordered" evidence="1">
    <location>
        <begin position="343"/>
        <end position="366"/>
    </location>
</feature>
<evidence type="ECO:0000256" key="1">
    <source>
        <dbReference type="SAM" id="MobiDB-lite"/>
    </source>
</evidence>
<organism evidence="2 3">
    <name type="scientific">Eremothecium sinecaudum</name>
    <dbReference type="NCBI Taxonomy" id="45286"/>
    <lineage>
        <taxon>Eukaryota</taxon>
        <taxon>Fungi</taxon>
        <taxon>Dikarya</taxon>
        <taxon>Ascomycota</taxon>
        <taxon>Saccharomycotina</taxon>
        <taxon>Saccharomycetes</taxon>
        <taxon>Saccharomycetales</taxon>
        <taxon>Saccharomycetaceae</taxon>
        <taxon>Eremothecium</taxon>
    </lineage>
</organism>
<feature type="region of interest" description="Disordered" evidence="1">
    <location>
        <begin position="379"/>
        <end position="400"/>
    </location>
</feature>
<reference evidence="2 3" key="1">
    <citation type="submission" date="2016-01" db="EMBL/GenBank/DDBJ databases">
        <title>Genome sequence of the yeast Holleya sinecauda.</title>
        <authorList>
            <person name="Dietrich F.S."/>
        </authorList>
    </citation>
    <scope>NUCLEOTIDE SEQUENCE [LARGE SCALE GENOMIC DNA]</scope>
    <source>
        <strain evidence="2 3">ATCC 58844</strain>
    </source>
</reference>
<feature type="region of interest" description="Disordered" evidence="1">
    <location>
        <begin position="169"/>
        <end position="215"/>
    </location>
</feature>
<feature type="compositionally biased region" description="Polar residues" evidence="1">
    <location>
        <begin position="379"/>
        <end position="391"/>
    </location>
</feature>
<dbReference type="EMBL" id="CP014242">
    <property type="protein sequence ID" value="AMD18723.1"/>
    <property type="molecule type" value="Genomic_DNA"/>
</dbReference>
<dbReference type="OrthoDB" id="4067846at2759"/>
<evidence type="ECO:0000313" key="2">
    <source>
        <dbReference type="EMBL" id="AMD18723.1"/>
    </source>
</evidence>
<accession>A0A109UW86</accession>
<dbReference type="GO" id="GO:0015630">
    <property type="term" value="C:microtubule cytoskeleton"/>
    <property type="evidence" value="ECO:0007669"/>
    <property type="project" value="InterPro"/>
</dbReference>
<evidence type="ECO:0000313" key="3">
    <source>
        <dbReference type="Proteomes" id="UP000243052"/>
    </source>
</evidence>
<dbReference type="Proteomes" id="UP000243052">
    <property type="component" value="Chromosome ii"/>
</dbReference>
<sequence length="487" mass="52916">MLPMQNPSSHGGFPQQYVETNQKIIEELGVSNRLGKTVLNELDYRATNLIANLSPLVIPVNAGHSDAVHQSRSGYGSRFESIHGELIQNMDSIDTHYAVKRNRHGLDVPATPKQYTTIEDAISSASSNNNEDREAVLYSKRARNVMGNAVERLTNSPITDITRRIRRLRMHMSTPREHHREKERQRRRSSIMRQSLASGGEKENNIPRSKGYNNLYNEFKNDRSSLTSSKGNDVHFPTFAKPTITSIKKMNNGSAKGVPDSGSVFSTKREPPASSSPSSTSSIFTHTTRQHSTSRQNLSASTGFLSGGFSGGNRSSSRIRSCEGDGNISGNLSGSSGISCTDHIDGTSAPRSSNYTFGSDNGKSKPKVIASKSVFERLYNSSSGSTNQKPSTIRKSKTQGDLAYIRGSKHNENGPSLSYESNFSTRNGNGVSTISKSTTMGDLKSAKAKGHLTVRPGSAHKYGSTYDLATGTIGSSANASSKKPLWR</sequence>
<dbReference type="GO" id="GO:0008017">
    <property type="term" value="F:microtubule binding"/>
    <property type="evidence" value="ECO:0007669"/>
    <property type="project" value="InterPro"/>
</dbReference>
<feature type="compositionally biased region" description="Basic and acidic residues" evidence="1">
    <location>
        <begin position="174"/>
        <end position="184"/>
    </location>
</feature>
<proteinExistence type="predicted"/>
<protein>
    <submittedName>
        <fullName evidence="2">HBL179Cp</fullName>
    </submittedName>
</protein>
<feature type="region of interest" description="Disordered" evidence="1">
    <location>
        <begin position="247"/>
        <end position="322"/>
    </location>
</feature>
<dbReference type="GeneID" id="28721881"/>
<keyword evidence="3" id="KW-1185">Reference proteome</keyword>
<feature type="compositionally biased region" description="Polar residues" evidence="1">
    <location>
        <begin position="349"/>
        <end position="361"/>
    </location>
</feature>
<name>A0A109UW86_9SACH</name>
<dbReference type="Pfam" id="PF17077">
    <property type="entry name" value="Msap1"/>
    <property type="match status" value="1"/>
</dbReference>
<feature type="compositionally biased region" description="Low complexity" evidence="1">
    <location>
        <begin position="312"/>
        <end position="322"/>
    </location>
</feature>
<gene>
    <name evidence="2" type="ORF">AW171_hschr2239</name>
</gene>
<dbReference type="InterPro" id="IPR031401">
    <property type="entry name" value="She1"/>
</dbReference>
<dbReference type="AlphaFoldDB" id="A0A109UW86"/>
<feature type="compositionally biased region" description="Low complexity" evidence="1">
    <location>
        <begin position="272"/>
        <end position="282"/>
    </location>
</feature>
<dbReference type="RefSeq" id="XP_017985719.1">
    <property type="nucleotide sequence ID" value="XM_018130185.1"/>
</dbReference>
<feature type="compositionally biased region" description="Polar residues" evidence="1">
    <location>
        <begin position="283"/>
        <end position="298"/>
    </location>
</feature>